<dbReference type="EMBL" id="CAJHOF010000018">
    <property type="protein sequence ID" value="CAD7289587.1"/>
    <property type="molecule type" value="Genomic_DNA"/>
</dbReference>
<comment type="caution">
    <text evidence="2">The sequence shown here is derived from an EMBL/GenBank/DDBJ whole genome shotgun (WGS) entry which is preliminary data.</text>
</comment>
<reference evidence="2 3" key="1">
    <citation type="submission" date="2020-11" db="EMBL/GenBank/DDBJ databases">
        <authorList>
            <person name="Peeters C."/>
        </authorList>
    </citation>
    <scope>NUCLEOTIDE SEQUENCE [LARGE SCALE GENOMIC DNA]</scope>
    <source>
        <strain evidence="2 3">LMG 7974</strain>
    </source>
</reference>
<evidence type="ECO:0000313" key="2">
    <source>
        <dbReference type="EMBL" id="CAD7289587.1"/>
    </source>
</evidence>
<keyword evidence="1" id="KW-0175">Coiled coil</keyword>
<evidence type="ECO:0000256" key="1">
    <source>
        <dbReference type="SAM" id="Coils"/>
    </source>
</evidence>
<name>A0ABN7KB33_9BACT</name>
<keyword evidence="3" id="KW-1185">Reference proteome</keyword>
<sequence>MINFKILSVILAVAFAFGIVFVKNSEIKTLKQQLTQANLNAEFEKLKVNECVARLEKQNEQIKAVALDNKKLLSEIDTIKQNANAKFNRHKPPNKDDKCQAKLEYYQTLFKELSDE</sequence>
<gene>
    <name evidence="2" type="ORF">LMG7974_01664</name>
</gene>
<organism evidence="2 3">
    <name type="scientific">Campylobacter majalis</name>
    <dbReference type="NCBI Taxonomy" id="2790656"/>
    <lineage>
        <taxon>Bacteria</taxon>
        <taxon>Pseudomonadati</taxon>
        <taxon>Campylobacterota</taxon>
        <taxon>Epsilonproteobacteria</taxon>
        <taxon>Campylobacterales</taxon>
        <taxon>Campylobacteraceae</taxon>
        <taxon>Campylobacter</taxon>
    </lineage>
</organism>
<dbReference type="Proteomes" id="UP000789803">
    <property type="component" value="Unassembled WGS sequence"/>
</dbReference>
<proteinExistence type="predicted"/>
<feature type="coiled-coil region" evidence="1">
    <location>
        <begin position="27"/>
        <end position="75"/>
    </location>
</feature>
<accession>A0ABN7KB33</accession>
<protein>
    <recommendedName>
        <fullName evidence="4">DUF1090 family protein</fullName>
    </recommendedName>
</protein>
<evidence type="ECO:0008006" key="4">
    <source>
        <dbReference type="Google" id="ProtNLM"/>
    </source>
</evidence>
<dbReference type="RefSeq" id="WP_229933439.1">
    <property type="nucleotide sequence ID" value="NZ_CAJHOF010000018.1"/>
</dbReference>
<evidence type="ECO:0000313" key="3">
    <source>
        <dbReference type="Proteomes" id="UP000789803"/>
    </source>
</evidence>